<gene>
    <name evidence="3" type="primary">tyrA</name>
    <name evidence="3" type="ORF">GCM10011585_02950</name>
</gene>
<protein>
    <submittedName>
        <fullName evidence="3">Prephenate dehydrogenase</fullName>
    </submittedName>
</protein>
<dbReference type="GO" id="GO:0070403">
    <property type="term" value="F:NAD+ binding"/>
    <property type="evidence" value="ECO:0007669"/>
    <property type="project" value="InterPro"/>
</dbReference>
<dbReference type="SUPFAM" id="SSF48179">
    <property type="entry name" value="6-phosphogluconate dehydrogenase C-terminal domain-like"/>
    <property type="match status" value="1"/>
</dbReference>
<dbReference type="GO" id="GO:0006571">
    <property type="term" value="P:tyrosine biosynthetic process"/>
    <property type="evidence" value="ECO:0007669"/>
    <property type="project" value="InterPro"/>
</dbReference>
<dbReference type="RefSeq" id="WP_188552388.1">
    <property type="nucleotide sequence ID" value="NZ_BMGT01000001.1"/>
</dbReference>
<dbReference type="InterPro" id="IPR036291">
    <property type="entry name" value="NAD(P)-bd_dom_sf"/>
</dbReference>
<dbReference type="PANTHER" id="PTHR21363:SF0">
    <property type="entry name" value="PREPHENATE DEHYDROGENASE [NADP(+)]"/>
    <property type="match status" value="1"/>
</dbReference>
<keyword evidence="1" id="KW-0560">Oxidoreductase</keyword>
<proteinExistence type="predicted"/>
<dbReference type="InterPro" id="IPR050812">
    <property type="entry name" value="Preph/Arog_dehydrog"/>
</dbReference>
<organism evidence="3 4">
    <name type="scientific">Edaphobacter dinghuensis</name>
    <dbReference type="NCBI Taxonomy" id="1560005"/>
    <lineage>
        <taxon>Bacteria</taxon>
        <taxon>Pseudomonadati</taxon>
        <taxon>Acidobacteriota</taxon>
        <taxon>Terriglobia</taxon>
        <taxon>Terriglobales</taxon>
        <taxon>Acidobacteriaceae</taxon>
        <taxon>Edaphobacter</taxon>
    </lineage>
</organism>
<evidence type="ECO:0000256" key="1">
    <source>
        <dbReference type="ARBA" id="ARBA00023002"/>
    </source>
</evidence>
<dbReference type="InterPro" id="IPR003099">
    <property type="entry name" value="Prephen_DH"/>
</dbReference>
<evidence type="ECO:0000259" key="2">
    <source>
        <dbReference type="PROSITE" id="PS51176"/>
    </source>
</evidence>
<dbReference type="Pfam" id="PF20463">
    <property type="entry name" value="PDH_C"/>
    <property type="match status" value="1"/>
</dbReference>
<dbReference type="Gene3D" id="3.40.50.720">
    <property type="entry name" value="NAD(P)-binding Rossmann-like Domain"/>
    <property type="match status" value="1"/>
</dbReference>
<dbReference type="PROSITE" id="PS51176">
    <property type="entry name" value="PDH_ADH"/>
    <property type="match status" value="1"/>
</dbReference>
<dbReference type="InterPro" id="IPR046826">
    <property type="entry name" value="PDH_N"/>
</dbReference>
<evidence type="ECO:0000313" key="4">
    <source>
        <dbReference type="Proteomes" id="UP000647241"/>
    </source>
</evidence>
<dbReference type="InterPro" id="IPR008927">
    <property type="entry name" value="6-PGluconate_DH-like_C_sf"/>
</dbReference>
<comment type="caution">
    <text evidence="3">The sequence shown here is derived from an EMBL/GenBank/DDBJ whole genome shotgun (WGS) entry which is preliminary data.</text>
</comment>
<keyword evidence="4" id="KW-1185">Reference proteome</keyword>
<accession>A0A917LX37</accession>
<dbReference type="EMBL" id="BMGT01000001">
    <property type="protein sequence ID" value="GGG64745.1"/>
    <property type="molecule type" value="Genomic_DNA"/>
</dbReference>
<dbReference type="PANTHER" id="PTHR21363">
    <property type="entry name" value="PREPHENATE DEHYDROGENASE"/>
    <property type="match status" value="1"/>
</dbReference>
<evidence type="ECO:0000313" key="3">
    <source>
        <dbReference type="EMBL" id="GGG64745.1"/>
    </source>
</evidence>
<reference evidence="3" key="2">
    <citation type="submission" date="2020-09" db="EMBL/GenBank/DDBJ databases">
        <authorList>
            <person name="Sun Q."/>
            <person name="Zhou Y."/>
        </authorList>
    </citation>
    <scope>NUCLEOTIDE SEQUENCE</scope>
    <source>
        <strain evidence="3">CGMCC 1.12997</strain>
    </source>
</reference>
<sequence length="284" mass="30589">MERVLIIGTGLIGASTGLALRSAGFAGRIDGWDGSSLERTAAVQMGAIDAAAATAEDALELARKANVIVLAVPVLAVKDWMQRLASVTRSGQLITDVGSTKLEITELGKTLFTAPDAARFLPGHPMAGKESGGAMLAEAALFDNAMWLFTPAASEPTPIETEWRNWVGFFGARTLDMDAARHDELCAWVSHLPQMLSTALAALLEDKFGDAPEIGAIGGRALRETTRLGASPYSMWRDVAMTNTGPIADTLFALEQRLAHVRENLRTPELRDEFALANKFRQRR</sequence>
<dbReference type="Proteomes" id="UP000647241">
    <property type="component" value="Unassembled WGS sequence"/>
</dbReference>
<dbReference type="Gene3D" id="1.10.3660.10">
    <property type="entry name" value="6-phosphogluconate dehydrogenase C-terminal like domain"/>
    <property type="match status" value="1"/>
</dbReference>
<name>A0A917LX37_9BACT</name>
<dbReference type="InterPro" id="IPR046825">
    <property type="entry name" value="PDH_C"/>
</dbReference>
<dbReference type="Pfam" id="PF02153">
    <property type="entry name" value="PDH_N"/>
    <property type="match status" value="1"/>
</dbReference>
<dbReference type="GO" id="GO:0008977">
    <property type="term" value="F:prephenate dehydrogenase (NAD+) activity"/>
    <property type="evidence" value="ECO:0007669"/>
    <property type="project" value="InterPro"/>
</dbReference>
<dbReference type="SUPFAM" id="SSF51735">
    <property type="entry name" value="NAD(P)-binding Rossmann-fold domains"/>
    <property type="match status" value="1"/>
</dbReference>
<dbReference type="AlphaFoldDB" id="A0A917LX37"/>
<feature type="domain" description="Prephenate/arogenate dehydrogenase" evidence="2">
    <location>
        <begin position="2"/>
        <end position="284"/>
    </location>
</feature>
<dbReference type="GO" id="GO:0004665">
    <property type="term" value="F:prephenate dehydrogenase (NADP+) activity"/>
    <property type="evidence" value="ECO:0007669"/>
    <property type="project" value="InterPro"/>
</dbReference>
<reference evidence="3" key="1">
    <citation type="journal article" date="2014" name="Int. J. Syst. Evol. Microbiol.">
        <title>Complete genome sequence of Corynebacterium casei LMG S-19264T (=DSM 44701T), isolated from a smear-ripened cheese.</title>
        <authorList>
            <consortium name="US DOE Joint Genome Institute (JGI-PGF)"/>
            <person name="Walter F."/>
            <person name="Albersmeier A."/>
            <person name="Kalinowski J."/>
            <person name="Ruckert C."/>
        </authorList>
    </citation>
    <scope>NUCLEOTIDE SEQUENCE</scope>
    <source>
        <strain evidence="3">CGMCC 1.12997</strain>
    </source>
</reference>